<dbReference type="RefSeq" id="WP_092784815.1">
    <property type="nucleotide sequence ID" value="NZ_FORA01000008.1"/>
</dbReference>
<protein>
    <submittedName>
        <fullName evidence="2">Uncharacterized membrane protein</fullName>
    </submittedName>
</protein>
<gene>
    <name evidence="2" type="ORF">SAMN04488095_3782</name>
</gene>
<reference evidence="2 3" key="1">
    <citation type="submission" date="2016-10" db="EMBL/GenBank/DDBJ databases">
        <authorList>
            <person name="de Groot N.N."/>
        </authorList>
    </citation>
    <scope>NUCLEOTIDE SEQUENCE [LARGE SCALE GENOMIC DNA]</scope>
    <source>
        <strain evidence="2 3">DSM 19073</strain>
    </source>
</reference>
<keyword evidence="3" id="KW-1185">Reference proteome</keyword>
<keyword evidence="1" id="KW-0732">Signal</keyword>
<feature type="chain" id="PRO_5011578251" evidence="1">
    <location>
        <begin position="26"/>
        <end position="138"/>
    </location>
</feature>
<name>A0A1I3UI81_9RHOB</name>
<dbReference type="EMBL" id="FORA01000008">
    <property type="protein sequence ID" value="SFJ83218.1"/>
    <property type="molecule type" value="Genomic_DNA"/>
</dbReference>
<feature type="signal peptide" evidence="1">
    <location>
        <begin position="1"/>
        <end position="25"/>
    </location>
</feature>
<evidence type="ECO:0000256" key="1">
    <source>
        <dbReference type="SAM" id="SignalP"/>
    </source>
</evidence>
<organism evidence="2 3">
    <name type="scientific">Jannaschia pohangensis</name>
    <dbReference type="NCBI Taxonomy" id="390807"/>
    <lineage>
        <taxon>Bacteria</taxon>
        <taxon>Pseudomonadati</taxon>
        <taxon>Pseudomonadota</taxon>
        <taxon>Alphaproteobacteria</taxon>
        <taxon>Rhodobacterales</taxon>
        <taxon>Roseobacteraceae</taxon>
        <taxon>Jannaschia</taxon>
    </lineage>
</organism>
<dbReference type="OrthoDB" id="9806840at2"/>
<dbReference type="Pfam" id="PF06282">
    <property type="entry name" value="DUF1036"/>
    <property type="match status" value="1"/>
</dbReference>
<evidence type="ECO:0000313" key="2">
    <source>
        <dbReference type="EMBL" id="SFJ83218.1"/>
    </source>
</evidence>
<dbReference type="InterPro" id="IPR009380">
    <property type="entry name" value="DUF1036"/>
</dbReference>
<sequence length="138" mass="15539">MRRILLFLGVLVLLSAGGFSRPAMAQFTVCNQSFDVVNLALGRFDVDVFETRGWWTVGPNQCVDLIEGELSVRFVYVFAKDVFGRPVLPGGVPMCLGSERFVIRGEQNCLARGYQEARFQEVDTRKSERWTLFLAQPG</sequence>
<dbReference type="STRING" id="390807.SAMN04488095_3782"/>
<dbReference type="Proteomes" id="UP000199110">
    <property type="component" value="Unassembled WGS sequence"/>
</dbReference>
<dbReference type="AlphaFoldDB" id="A0A1I3UI81"/>
<evidence type="ECO:0000313" key="3">
    <source>
        <dbReference type="Proteomes" id="UP000199110"/>
    </source>
</evidence>
<proteinExistence type="predicted"/>
<accession>A0A1I3UI81</accession>